<proteinExistence type="inferred from homology"/>
<dbReference type="Ensembl" id="ENSPMGT00000000561.1">
    <property type="protein sequence ID" value="ENSPMGP00000000536.1"/>
    <property type="gene ID" value="ENSPMGG00000000439.1"/>
</dbReference>
<dbReference type="Proteomes" id="UP000261520">
    <property type="component" value="Unplaced"/>
</dbReference>
<accession>A0A3B3Z823</accession>
<comment type="cofactor">
    <cofactor evidence="1">
        <name>Zn(2+)</name>
        <dbReference type="ChEBI" id="CHEBI:29105"/>
    </cofactor>
</comment>
<keyword evidence="7" id="KW-0862">Zinc</keyword>
<evidence type="ECO:0000259" key="13">
    <source>
        <dbReference type="PROSITE" id="PS51747"/>
    </source>
</evidence>
<evidence type="ECO:0000256" key="6">
    <source>
        <dbReference type="ARBA" id="ARBA00022801"/>
    </source>
</evidence>
<dbReference type="PROSITE" id="PS51747">
    <property type="entry name" value="CYT_DCMP_DEAMINASES_2"/>
    <property type="match status" value="2"/>
</dbReference>
<evidence type="ECO:0000256" key="7">
    <source>
        <dbReference type="ARBA" id="ARBA00022833"/>
    </source>
</evidence>
<evidence type="ECO:0000256" key="4">
    <source>
        <dbReference type="ARBA" id="ARBA00022723"/>
    </source>
</evidence>
<comment type="similarity">
    <text evidence="2">Belongs to the cytidine and deoxycytidylate deaminase family.</text>
</comment>
<dbReference type="GO" id="GO:0004132">
    <property type="term" value="F:dCMP deaminase activity"/>
    <property type="evidence" value="ECO:0007669"/>
    <property type="project" value="TreeGrafter"/>
</dbReference>
<feature type="domain" description="CMP/dCMP-type deaminase" evidence="13">
    <location>
        <begin position="304"/>
        <end position="439"/>
    </location>
</feature>
<evidence type="ECO:0000256" key="2">
    <source>
        <dbReference type="ARBA" id="ARBA00006576"/>
    </source>
</evidence>
<evidence type="ECO:0000313" key="15">
    <source>
        <dbReference type="Proteomes" id="UP000261520"/>
    </source>
</evidence>
<organism evidence="14 15">
    <name type="scientific">Periophthalmus magnuspinnatus</name>
    <dbReference type="NCBI Taxonomy" id="409849"/>
    <lineage>
        <taxon>Eukaryota</taxon>
        <taxon>Metazoa</taxon>
        <taxon>Chordata</taxon>
        <taxon>Craniata</taxon>
        <taxon>Vertebrata</taxon>
        <taxon>Euteleostomi</taxon>
        <taxon>Actinopterygii</taxon>
        <taxon>Neopterygii</taxon>
        <taxon>Teleostei</taxon>
        <taxon>Neoteleostei</taxon>
        <taxon>Acanthomorphata</taxon>
        <taxon>Gobiaria</taxon>
        <taxon>Gobiiformes</taxon>
        <taxon>Gobioidei</taxon>
        <taxon>Gobiidae</taxon>
        <taxon>Oxudercinae</taxon>
        <taxon>Periophthalmus</taxon>
    </lineage>
</organism>
<sequence>MEESGPRSRTKPDRAGTARERGVQTDSRGQGQAPRLSKGNLFTLLSLWMEIFPQDQTEGDQCYNVCVSQINPVGLVVVKDGKVLGLHSSGSELHAGQAAILEHRAKLSHSSLYFSRRPCATCLKMIINAGVSQICFWPSDPEVSIISEEAALDALASDKLKSNSRAHICVPLQPLMPGLAQFVTETSRNGDFMEKVAEDDPEVDLDLGLLSEQLRALASLSSRFLVSSSEQHQQVLSRMNLENFCVEPYFCGLRHNMEQLVQVLSAVVAGVPGYSNYGFYSSDTSAPPQSGPGHGPDPGPVSAEVAVHCMVQARLLSYRTEDPKVGVGAVIWAKRSQMGGLYLVGCGFNAYPSGSHFNEFPQMDDKQEDRQRRKYRYIIHAEQNALTFRTGEMRSCDASLLFVTKCPCDECVPLIRAAGVSHIYSSDLDQGRDKGDISYRRFKHLIETWACGRSIAQGLQMEISYLAIIWCRTSLFYA</sequence>
<keyword evidence="5" id="KW-0677">Repeat</keyword>
<name>A0A3B3Z823_9GOBI</name>
<comment type="catalytic activity">
    <reaction evidence="11">
        <text>cytidine + H2O + H(+) = uridine + NH4(+)</text>
        <dbReference type="Rhea" id="RHEA:16069"/>
        <dbReference type="ChEBI" id="CHEBI:15377"/>
        <dbReference type="ChEBI" id="CHEBI:15378"/>
        <dbReference type="ChEBI" id="CHEBI:16704"/>
        <dbReference type="ChEBI" id="CHEBI:17562"/>
        <dbReference type="ChEBI" id="CHEBI:28938"/>
        <dbReference type="EC" id="3.5.4.5"/>
    </reaction>
</comment>
<evidence type="ECO:0000256" key="12">
    <source>
        <dbReference type="SAM" id="MobiDB-lite"/>
    </source>
</evidence>
<reference evidence="14" key="2">
    <citation type="submission" date="2025-09" db="UniProtKB">
        <authorList>
            <consortium name="Ensembl"/>
        </authorList>
    </citation>
    <scope>IDENTIFICATION</scope>
</reference>
<feature type="compositionally biased region" description="Basic and acidic residues" evidence="12">
    <location>
        <begin position="1"/>
        <end position="23"/>
    </location>
</feature>
<evidence type="ECO:0000256" key="8">
    <source>
        <dbReference type="ARBA" id="ARBA00040574"/>
    </source>
</evidence>
<evidence type="ECO:0000256" key="10">
    <source>
        <dbReference type="ARBA" id="ARBA00049252"/>
    </source>
</evidence>
<dbReference type="InterPro" id="IPR016193">
    <property type="entry name" value="Cytidine_deaminase-like"/>
</dbReference>
<dbReference type="STRING" id="409849.ENSPMGP00000000536"/>
<dbReference type="GO" id="GO:0008270">
    <property type="term" value="F:zinc ion binding"/>
    <property type="evidence" value="ECO:0007669"/>
    <property type="project" value="InterPro"/>
</dbReference>
<comment type="catalytic activity">
    <reaction evidence="10">
        <text>2'-deoxycytidine + H2O + H(+) = 2'-deoxyuridine + NH4(+)</text>
        <dbReference type="Rhea" id="RHEA:13433"/>
        <dbReference type="ChEBI" id="CHEBI:15377"/>
        <dbReference type="ChEBI" id="CHEBI:15378"/>
        <dbReference type="ChEBI" id="CHEBI:15698"/>
        <dbReference type="ChEBI" id="CHEBI:16450"/>
        <dbReference type="ChEBI" id="CHEBI:28938"/>
        <dbReference type="EC" id="3.5.4.5"/>
    </reaction>
</comment>
<evidence type="ECO:0000256" key="11">
    <source>
        <dbReference type="ARBA" id="ARBA00049558"/>
    </source>
</evidence>
<evidence type="ECO:0000256" key="5">
    <source>
        <dbReference type="ARBA" id="ARBA00022737"/>
    </source>
</evidence>
<reference evidence="14" key="1">
    <citation type="submission" date="2025-08" db="UniProtKB">
        <authorList>
            <consortium name="Ensembl"/>
        </authorList>
    </citation>
    <scope>IDENTIFICATION</scope>
</reference>
<keyword evidence="15" id="KW-1185">Reference proteome</keyword>
<keyword evidence="6" id="KW-0378">Hydrolase</keyword>
<dbReference type="Pfam" id="PF00383">
    <property type="entry name" value="dCMP_cyt_deam_1"/>
    <property type="match status" value="1"/>
</dbReference>
<dbReference type="Gene3D" id="3.40.140.10">
    <property type="entry name" value="Cytidine Deaminase, domain 2"/>
    <property type="match status" value="2"/>
</dbReference>
<dbReference type="SUPFAM" id="SSF53927">
    <property type="entry name" value="Cytidine deaminase-like"/>
    <property type="match status" value="2"/>
</dbReference>
<dbReference type="InterPro" id="IPR016192">
    <property type="entry name" value="APOBEC/CMP_deaminase_Zn-bd"/>
</dbReference>
<evidence type="ECO:0000313" key="14">
    <source>
        <dbReference type="Ensembl" id="ENSPMGP00000000536.1"/>
    </source>
</evidence>
<feature type="region of interest" description="Disordered" evidence="12">
    <location>
        <begin position="1"/>
        <end position="35"/>
    </location>
</feature>
<dbReference type="InterPro" id="IPR015517">
    <property type="entry name" value="dCMP_deaminase-rel"/>
</dbReference>
<dbReference type="PROSITE" id="PS00903">
    <property type="entry name" value="CYT_DCMP_DEAMINASES_1"/>
    <property type="match status" value="1"/>
</dbReference>
<feature type="domain" description="CMP/dCMP-type deaminase" evidence="13">
    <location>
        <begin position="55"/>
        <end position="158"/>
    </location>
</feature>
<keyword evidence="4" id="KW-0479">Metal-binding</keyword>
<evidence type="ECO:0000256" key="1">
    <source>
        <dbReference type="ARBA" id="ARBA00001947"/>
    </source>
</evidence>
<dbReference type="InterPro" id="IPR002125">
    <property type="entry name" value="CMP_dCMP_dom"/>
</dbReference>
<dbReference type="AlphaFoldDB" id="A0A3B3Z823"/>
<dbReference type="GO" id="GO:0005737">
    <property type="term" value="C:cytoplasm"/>
    <property type="evidence" value="ECO:0007669"/>
    <property type="project" value="TreeGrafter"/>
</dbReference>
<evidence type="ECO:0000256" key="9">
    <source>
        <dbReference type="ARBA" id="ARBA00041919"/>
    </source>
</evidence>
<dbReference type="EC" id="3.5.4.5" evidence="3"/>
<evidence type="ECO:0000256" key="3">
    <source>
        <dbReference type="ARBA" id="ARBA00012783"/>
    </source>
</evidence>
<dbReference type="PANTHER" id="PTHR11086">
    <property type="entry name" value="DEOXYCYTIDYLATE DEAMINASE-RELATED"/>
    <property type="match status" value="1"/>
</dbReference>
<dbReference type="PANTHER" id="PTHR11086:SF14">
    <property type="entry name" value="CYTIDINE AND DCMP DEAMINASE DOMAIN-CONTAINING PROTEIN 1"/>
    <property type="match status" value="1"/>
</dbReference>
<protein>
    <recommendedName>
        <fullName evidence="8">Cytidine and dCMP deaminase domain-containing protein 1</fullName>
        <ecNumber evidence="3">3.5.4.5</ecNumber>
    </recommendedName>
    <alternativeName>
        <fullName evidence="9">Cytidine deaminase</fullName>
    </alternativeName>
</protein>